<dbReference type="RefSeq" id="WP_048514209.1">
    <property type="nucleotide sequence ID" value="NZ_FUXD01000020.1"/>
</dbReference>
<evidence type="ECO:0000256" key="1">
    <source>
        <dbReference type="ARBA" id="ARBA00023015"/>
    </source>
</evidence>
<evidence type="ECO:0000259" key="4">
    <source>
        <dbReference type="PROSITE" id="PS50995"/>
    </source>
</evidence>
<dbReference type="AlphaFoldDB" id="A0A0J6ZNU6"/>
<dbReference type="SMART" id="SM00347">
    <property type="entry name" value="HTH_MARR"/>
    <property type="match status" value="1"/>
</dbReference>
<dbReference type="PROSITE" id="PS50995">
    <property type="entry name" value="HTH_MARR_2"/>
    <property type="match status" value="1"/>
</dbReference>
<dbReference type="FunCoup" id="A0A0J6ZNU6">
    <property type="interactions" value="21"/>
</dbReference>
<evidence type="ECO:0000256" key="3">
    <source>
        <dbReference type="ARBA" id="ARBA00023163"/>
    </source>
</evidence>
<dbReference type="STRING" id="39029.BSR42_05855"/>
<keyword evidence="1" id="KW-0805">Transcription regulation</keyword>
<gene>
    <name evidence="5" type="ORF">AB840_07470</name>
</gene>
<dbReference type="OrthoDB" id="1625696at2"/>
<dbReference type="GO" id="GO:0003700">
    <property type="term" value="F:DNA-binding transcription factor activity"/>
    <property type="evidence" value="ECO:0007669"/>
    <property type="project" value="InterPro"/>
</dbReference>
<dbReference type="PANTHER" id="PTHR42756:SF1">
    <property type="entry name" value="TRANSCRIPTIONAL REPRESSOR OF EMRAB OPERON"/>
    <property type="match status" value="1"/>
</dbReference>
<sequence>MIAKDTPYTDDLLIHQIYKTMRMFTNTLNEMLRTYGLYSAEWTVLNFLKKHDGSLQSDIAAALQIEAAAISKTLGKMEKKHLITRTVRKDKREKYIFLTPNAKNIFPALSQAVTLHRNQALSDLSEDDRKKMLSFIVSMSQQLTGSESH</sequence>
<dbReference type="InParanoid" id="A0A0J6ZNU6"/>
<dbReference type="Pfam" id="PF12802">
    <property type="entry name" value="MarR_2"/>
    <property type="match status" value="1"/>
</dbReference>
<dbReference type="Proteomes" id="UP000036503">
    <property type="component" value="Unassembled WGS sequence"/>
</dbReference>
<evidence type="ECO:0000313" key="5">
    <source>
        <dbReference type="EMBL" id="KMO86546.1"/>
    </source>
</evidence>
<keyword evidence="2" id="KW-0238">DNA-binding</keyword>
<organism evidence="5 6">
    <name type="scientific">Megasphaera cerevisiae DSM 20462</name>
    <dbReference type="NCBI Taxonomy" id="1122219"/>
    <lineage>
        <taxon>Bacteria</taxon>
        <taxon>Bacillati</taxon>
        <taxon>Bacillota</taxon>
        <taxon>Negativicutes</taxon>
        <taxon>Veillonellales</taxon>
        <taxon>Veillonellaceae</taxon>
        <taxon>Megasphaera</taxon>
    </lineage>
</organism>
<accession>A0A0J6ZNU6</accession>
<dbReference type="EMBL" id="LEKT01000020">
    <property type="protein sequence ID" value="KMO86546.1"/>
    <property type="molecule type" value="Genomic_DNA"/>
</dbReference>
<reference evidence="5 6" key="1">
    <citation type="submission" date="2015-06" db="EMBL/GenBank/DDBJ databases">
        <title>Draft genome sequence of beer spoilage bacterium Megasphaera cerevisiae type strain 20462.</title>
        <authorList>
            <person name="Kutumbaka K."/>
            <person name="Pasmowitz J."/>
            <person name="Mategko J."/>
            <person name="Reyes D."/>
            <person name="Friedrich A."/>
            <person name="Han S."/>
            <person name="Martens-Habbena W."/>
            <person name="Neal-McKinney J."/>
            <person name="Janagama H.K."/>
            <person name="Nadala C."/>
            <person name="Samadpour M."/>
        </authorList>
    </citation>
    <scope>NUCLEOTIDE SEQUENCE [LARGE SCALE GENOMIC DNA]</scope>
    <source>
        <strain evidence="5 6">DSM 20462</strain>
    </source>
</reference>
<protein>
    <recommendedName>
        <fullName evidence="4">HTH marR-type domain-containing protein</fullName>
    </recommendedName>
</protein>
<dbReference type="SUPFAM" id="SSF46785">
    <property type="entry name" value="Winged helix' DNA-binding domain"/>
    <property type="match status" value="1"/>
</dbReference>
<dbReference type="InterPro" id="IPR036388">
    <property type="entry name" value="WH-like_DNA-bd_sf"/>
</dbReference>
<dbReference type="PATRIC" id="fig|1122219.3.peg.1032"/>
<keyword evidence="6" id="KW-1185">Reference proteome</keyword>
<evidence type="ECO:0000313" key="6">
    <source>
        <dbReference type="Proteomes" id="UP000036503"/>
    </source>
</evidence>
<evidence type="ECO:0000256" key="2">
    <source>
        <dbReference type="ARBA" id="ARBA00023125"/>
    </source>
</evidence>
<keyword evidence="3" id="KW-0804">Transcription</keyword>
<dbReference type="InterPro" id="IPR000835">
    <property type="entry name" value="HTH_MarR-typ"/>
</dbReference>
<dbReference type="InterPro" id="IPR036390">
    <property type="entry name" value="WH_DNA-bd_sf"/>
</dbReference>
<name>A0A0J6ZNU6_9FIRM</name>
<comment type="caution">
    <text evidence="5">The sequence shown here is derived from an EMBL/GenBank/DDBJ whole genome shotgun (WGS) entry which is preliminary data.</text>
</comment>
<proteinExistence type="predicted"/>
<dbReference type="Gene3D" id="1.10.10.10">
    <property type="entry name" value="Winged helix-like DNA-binding domain superfamily/Winged helix DNA-binding domain"/>
    <property type="match status" value="1"/>
</dbReference>
<dbReference type="PANTHER" id="PTHR42756">
    <property type="entry name" value="TRANSCRIPTIONAL REGULATOR, MARR"/>
    <property type="match status" value="1"/>
</dbReference>
<dbReference type="GO" id="GO:0003677">
    <property type="term" value="F:DNA binding"/>
    <property type="evidence" value="ECO:0007669"/>
    <property type="project" value="UniProtKB-KW"/>
</dbReference>
<feature type="domain" description="HTH marR-type" evidence="4">
    <location>
        <begin position="10"/>
        <end position="141"/>
    </location>
</feature>